<dbReference type="EMBL" id="CM055739">
    <property type="protein sequence ID" value="KAJ8003694.1"/>
    <property type="molecule type" value="Genomic_DNA"/>
</dbReference>
<accession>A0ACC2GJ32</accession>
<comment type="caution">
    <text evidence="1">The sequence shown here is derived from an EMBL/GenBank/DDBJ whole genome shotgun (WGS) entry which is preliminary data.</text>
</comment>
<sequence length="2063" mass="229362">MPPKRVRSGTVSGAAAALGNKANWESGLSSAPFEEETWRASISLVVGAGPCDDAFISALQLAVQQPLRRLFSLITWDATLEKIHELGNPKVKKTKDAPMFYEVMEAAKALLDAGEELPCDLLGKLLKFQLLGVKTSDQQRRSTEMAPEDLKGMSASVSPTKDKVGSKPAAKGDKGKKGAEPSAPTKETKLKKRGEKDDTRKYIDDEPDTGPQQYILVVGFHQPQVICVLDTLGVQVSNVIKLTSLHPDWPEAPLEESEEAMAVIQRRQRELDLFWGQLEVALNSGSAFSKLCDVACLSHTTKETLLPKDKDNTEVLFGIGTRLFEEVACLIYDSLDWRRQHQNYLNNTRLVQVPSVTRAGACNSQESPAEIVQTPTPQTPGSKKRQTQEDTMATTEPKTDALTTDVDRRYYKDLLDQIPPEAMSVPLILHCMLEQVVATEHDIPVLSAAGSEKNVFGLEKSLLDYMLSSFMSLPRSDHEKKTLREMFGAVEQSEQATGGQRPLLISCHDERALRLHHLPVYNSFDAVTTEAEMMRNNRVWNVLRSVRPLSGNATRLARIQELTHYCTDEFLSWPEVERLFRQFVFESMPLTQLDESGKPTASSSQPVCIPWDDPVGFSKLFRHQTSEVEEFQESEAENSLSDAMAVTDIQKCRRRSLRECNYLEHHDAKVFPQVLQSASQSFCCMESFCGSLDNTLFLVCHNPMNSQRQCKKLWQVSLHTDVGFRTYLEHVAESISDWTREEEAKWLALQAKSQLENLRVDTPSDSSEKDQTESAKATRKGTVATEASSRRSPMIPEEVPPDQYIREDSLKAWRIEQERLKEEETNKTKKDKGGKADGSAKKPIERADSSRERKKTPSSRRKSREDMSQTPNLVLGNPVDDRTDLQSPIELFTGFTGYGMDGQLIQVSGRVESLYPSDGGHIQVETVRFVQGTTLLKVCVMKDKHNFYTHITQPIRVPDDMPKDAVPMETQHPGSRNVSLGSFSAVLDNGMRLSYSHYGPSGERGSDLSTVPPDLRKHLLSSHRSGEVQPTRETNNPLTNTETEVCESQVVPPDNLTFQRLNISTPSGLLLQFLSDDMDDSGTEEHGVMVRQAFPLHSSAVREDRLSDPSLRGELSRVVTAQGSVVKNMRDGSTEVLFADGSVSTRPISGTVVTPSELPAKVEELLKDSQTPAGKDKQGKLSSKQNTGPVQNQTDPEPREDQRVSDQAQMRQGTGWLTTTPSGYRVATTGDQTFQPSPVLAFRATDPVSQTVVITREDKVLSVLDQDGTMIVDHADGTRITTLYQERGARSGWSPQCLNTARRPGSSVCHMEKVVMVERPGFATVAMFAKDRSCSVFFRDSTMVTASRAGAYQVNPSGVGLLWINQDGSSVYTSDPGSSPDPGTPGWSSGEKPGRYTMTHSVSTAADKLCEVTDHHGNHFQVMADSQTSVEIACPPKSSVDVEEVEMDEEMALHVVDKVHLPRFFMAHEDGSGTELLNSREVEKILDQAYADPTVALLKEPLPDQPGVLGITILKPAVQDVWARWVIKKQNQNIMPANLRSRTWDNFPSVEKKTLGPPFGTTLGRGLSLREKPSSEAGRPVPCCPDVLEVRQLFQYQPVSRQIRRTLDTRLKQYMEKVVQREVLSEEVQLKDARSEEEKVRATNLLKLFLPERPTAASLKCPDVAARYIDALMPPVLQTEASVLEKDNRRCFTITRGSEEQPESRWKGRMEQHRRDLDEETMYKHALRNVIIPPYFCSVNEPGFISSEEVPEMNPLSRDLPPFRKMANTQSFTKVAHKVTGAAHQPLNPTTSSATGSDALPVRRPTNPSSQTAVDSFHDVSTLRCRRGDIEPGDGQLNVAGNPRTHRVKLPSSILSSKPCSIPNQQFLRVEEPVRRKVKTVSVTAAQQRLPRGFELLPAEVQFGSLKEGCTYRVTVLMKNVGMDTCRFSVKQPTPATGLKVIYSPGPVAAGMNTELQVELYAMTMGLEEPAEGEAYISHQIHIKTESEILYLPVSANILMVSPHLFVVSPILPERKLNSTTKDHTNWAQAGVSKVRLVSSNPPVRRGVVLPYRPLLPTRGELD</sequence>
<gene>
    <name evidence="1" type="ORF">DPEC_G00150980</name>
</gene>
<organism evidence="1 2">
    <name type="scientific">Dallia pectoralis</name>
    <name type="common">Alaska blackfish</name>
    <dbReference type="NCBI Taxonomy" id="75939"/>
    <lineage>
        <taxon>Eukaryota</taxon>
        <taxon>Metazoa</taxon>
        <taxon>Chordata</taxon>
        <taxon>Craniata</taxon>
        <taxon>Vertebrata</taxon>
        <taxon>Euteleostomi</taxon>
        <taxon>Actinopterygii</taxon>
        <taxon>Neopterygii</taxon>
        <taxon>Teleostei</taxon>
        <taxon>Protacanthopterygii</taxon>
        <taxon>Esociformes</taxon>
        <taxon>Umbridae</taxon>
        <taxon>Dallia</taxon>
    </lineage>
</organism>
<keyword evidence="2" id="KW-1185">Reference proteome</keyword>
<protein>
    <submittedName>
        <fullName evidence="1">Uncharacterized protein</fullName>
    </submittedName>
</protein>
<name>A0ACC2GJ32_DALPE</name>
<evidence type="ECO:0000313" key="1">
    <source>
        <dbReference type="EMBL" id="KAJ8003694.1"/>
    </source>
</evidence>
<evidence type="ECO:0000313" key="2">
    <source>
        <dbReference type="Proteomes" id="UP001157502"/>
    </source>
</evidence>
<reference evidence="1" key="1">
    <citation type="submission" date="2021-05" db="EMBL/GenBank/DDBJ databases">
        <authorList>
            <person name="Pan Q."/>
            <person name="Jouanno E."/>
            <person name="Zahm M."/>
            <person name="Klopp C."/>
            <person name="Cabau C."/>
            <person name="Louis A."/>
            <person name="Berthelot C."/>
            <person name="Parey E."/>
            <person name="Roest Crollius H."/>
            <person name="Montfort J."/>
            <person name="Robinson-Rechavi M."/>
            <person name="Bouchez O."/>
            <person name="Lampietro C."/>
            <person name="Lopez Roques C."/>
            <person name="Donnadieu C."/>
            <person name="Postlethwait J."/>
            <person name="Bobe J."/>
            <person name="Dillon D."/>
            <person name="Chandos A."/>
            <person name="von Hippel F."/>
            <person name="Guiguen Y."/>
        </authorList>
    </citation>
    <scope>NUCLEOTIDE SEQUENCE</scope>
    <source>
        <strain evidence="1">YG-Jan2019</strain>
    </source>
</reference>
<dbReference type="Proteomes" id="UP001157502">
    <property type="component" value="Chromosome 12"/>
</dbReference>
<proteinExistence type="predicted"/>